<dbReference type="RefSeq" id="WP_227231588.1">
    <property type="nucleotide sequence ID" value="NZ_JAJCVJ010000005.1"/>
</dbReference>
<evidence type="ECO:0000313" key="2">
    <source>
        <dbReference type="EMBL" id="MFC5368640.1"/>
    </source>
</evidence>
<keyword evidence="1" id="KW-0472">Membrane</keyword>
<comment type="caution">
    <text evidence="2">The sequence shown here is derived from an EMBL/GenBank/DDBJ whole genome shotgun (WGS) entry which is preliminary data.</text>
</comment>
<keyword evidence="1" id="KW-1133">Transmembrane helix</keyword>
<gene>
    <name evidence="2" type="ORF">ACFPJ5_17085</name>
</gene>
<proteinExistence type="predicted"/>
<protein>
    <submittedName>
        <fullName evidence="2">Uncharacterized protein</fullName>
    </submittedName>
</protein>
<dbReference type="Proteomes" id="UP001596201">
    <property type="component" value="Unassembled WGS sequence"/>
</dbReference>
<dbReference type="EMBL" id="JBHSKX010000003">
    <property type="protein sequence ID" value="MFC5368640.1"/>
    <property type="molecule type" value="Genomic_DNA"/>
</dbReference>
<keyword evidence="3" id="KW-1185">Reference proteome</keyword>
<feature type="transmembrane region" description="Helical" evidence="1">
    <location>
        <begin position="82"/>
        <end position="99"/>
    </location>
</feature>
<feature type="transmembrane region" description="Helical" evidence="1">
    <location>
        <begin position="38"/>
        <end position="61"/>
    </location>
</feature>
<evidence type="ECO:0000313" key="3">
    <source>
        <dbReference type="Proteomes" id="UP001596201"/>
    </source>
</evidence>
<sequence length="194" mass="22113">MPELRRGVRVMLFASSYIPLFLILAAMSYPIQLTLYGFAIPWVTGVFLALCIIPLPLPFHIMQVRSTGTTDYEPVEEFRQRNDLVTSYLLVYVFTYLGLNYADLVSWLSFLIFFSVVAIIQLRSEQLHVNPLLALAGYDVYEVKMERGVRLVVSKRELEEQLVPPDDSDGDPDYASAERYLEMAELGNGVYITV</sequence>
<dbReference type="AlphaFoldDB" id="A0ABD5RF35"/>
<evidence type="ECO:0000256" key="1">
    <source>
        <dbReference type="SAM" id="Phobius"/>
    </source>
</evidence>
<name>A0ABD5RF35_9EURY</name>
<organism evidence="2 3">
    <name type="scientific">Salinirubrum litoreum</name>
    <dbReference type="NCBI Taxonomy" id="1126234"/>
    <lineage>
        <taxon>Archaea</taxon>
        <taxon>Methanobacteriati</taxon>
        <taxon>Methanobacteriota</taxon>
        <taxon>Stenosarchaea group</taxon>
        <taxon>Halobacteria</taxon>
        <taxon>Halobacteriales</taxon>
        <taxon>Haloferacaceae</taxon>
        <taxon>Salinirubrum</taxon>
    </lineage>
</organism>
<accession>A0ABD5RF35</accession>
<feature type="transmembrane region" description="Helical" evidence="1">
    <location>
        <begin position="12"/>
        <end position="32"/>
    </location>
</feature>
<reference evidence="2 3" key="1">
    <citation type="journal article" date="2019" name="Int. J. Syst. Evol. Microbiol.">
        <title>The Global Catalogue of Microorganisms (GCM) 10K type strain sequencing project: providing services to taxonomists for standard genome sequencing and annotation.</title>
        <authorList>
            <consortium name="The Broad Institute Genomics Platform"/>
            <consortium name="The Broad Institute Genome Sequencing Center for Infectious Disease"/>
            <person name="Wu L."/>
            <person name="Ma J."/>
        </authorList>
    </citation>
    <scope>NUCLEOTIDE SEQUENCE [LARGE SCALE GENOMIC DNA]</scope>
    <source>
        <strain evidence="2 3">CGMCC 1.12237</strain>
    </source>
</reference>
<keyword evidence="1" id="KW-0812">Transmembrane</keyword>